<dbReference type="Proteomes" id="UP001213504">
    <property type="component" value="Chromosome"/>
</dbReference>
<reference evidence="2" key="1">
    <citation type="submission" date="2023-04" db="EMBL/GenBank/DDBJ databases">
        <title>Complete genome sequence of a phthalic acid esters degrading bacterial strain.</title>
        <authorList>
            <person name="Weng L."/>
            <person name="Jia Y."/>
            <person name="Ren L."/>
        </authorList>
    </citation>
    <scope>NUCLEOTIDE SEQUENCE</scope>
    <source>
        <strain evidence="2">RL-LY01</strain>
    </source>
</reference>
<proteinExistence type="predicted"/>
<name>A0AAX3T5H2_9ACTN</name>
<evidence type="ECO:0008006" key="4">
    <source>
        <dbReference type="Google" id="ProtNLM"/>
    </source>
</evidence>
<evidence type="ECO:0000256" key="1">
    <source>
        <dbReference type="SAM" id="MobiDB-lite"/>
    </source>
</evidence>
<accession>A0AAX3T5H2</accession>
<evidence type="ECO:0000313" key="3">
    <source>
        <dbReference type="Proteomes" id="UP001213504"/>
    </source>
</evidence>
<organism evidence="2 3">
    <name type="scientific">Gordonia hongkongensis</name>
    <dbReference type="NCBI Taxonomy" id="1701090"/>
    <lineage>
        <taxon>Bacteria</taxon>
        <taxon>Bacillati</taxon>
        <taxon>Actinomycetota</taxon>
        <taxon>Actinomycetes</taxon>
        <taxon>Mycobacteriales</taxon>
        <taxon>Gordoniaceae</taxon>
        <taxon>Gordonia</taxon>
    </lineage>
</organism>
<dbReference type="RefSeq" id="WP_078112702.1">
    <property type="nucleotide sequence ID" value="NZ_CP121270.1"/>
</dbReference>
<feature type="compositionally biased region" description="Basic residues" evidence="1">
    <location>
        <begin position="7"/>
        <end position="18"/>
    </location>
</feature>
<dbReference type="EMBL" id="CP121270">
    <property type="protein sequence ID" value="WFP24344.1"/>
    <property type="molecule type" value="Genomic_DNA"/>
</dbReference>
<evidence type="ECO:0000313" key="2">
    <source>
        <dbReference type="EMBL" id="WFP24344.1"/>
    </source>
</evidence>
<protein>
    <recommendedName>
        <fullName evidence="4">DUF2087 domain-containing protein</fullName>
    </recommendedName>
</protein>
<feature type="region of interest" description="Disordered" evidence="1">
    <location>
        <begin position="1"/>
        <end position="31"/>
    </location>
</feature>
<gene>
    <name evidence="2" type="ORF">P9A14_19770</name>
</gene>
<dbReference type="AlphaFoldDB" id="A0AAX3T5H2"/>
<sequence>MSQLSRDKKKRRAQRKRKNESGNGNHSNVVPLFGSATRHLAPKAFESWLRAEVFPDDEEAVTHIGAYAFIVLDAIEQVNPGFDPLSWTADDVDAMVSMLNHIDSNQGQDAKPLAIAIETMRRYLMETGMWLGTESVSAYAAEQFALAAGLEFQTTTIEEVDEATERGALLETRPLRRVTELLDWLGPHRPTTQSRWLKPADARDLARRLDIDFPAHVKSMSNVASLHDLWEFAQALDIVEANTSSARPGRAAHLWREEPRIDVLRVGLIAWVRSGFPREYNPDIDFSSSVIGVVVSGLGDSPLSIAEIDAWVPKLGLSEFFVEAIHRRLELYIDEGWLTLEGDRYVVPVALRPAVVSALPLPGPPQD</sequence>